<comment type="similarity">
    <text evidence="1 4">Belongs to the glycosyl hydrolase 43 family.</text>
</comment>
<dbReference type="SUPFAM" id="SSF75005">
    <property type="entry name" value="Arabinanase/levansucrase/invertase"/>
    <property type="match status" value="1"/>
</dbReference>
<dbReference type="Proteomes" id="UP000831782">
    <property type="component" value="Chromosome"/>
</dbReference>
<dbReference type="EMBL" id="CP095072">
    <property type="protein sequence ID" value="UOQ48907.1"/>
    <property type="molecule type" value="Genomic_DNA"/>
</dbReference>
<dbReference type="Pfam" id="PF17851">
    <property type="entry name" value="GH43_C2"/>
    <property type="match status" value="1"/>
</dbReference>
<dbReference type="CDD" id="cd09001">
    <property type="entry name" value="GH43_FsAxh1-like"/>
    <property type="match status" value="1"/>
</dbReference>
<dbReference type="InterPro" id="IPR006710">
    <property type="entry name" value="Glyco_hydro_43"/>
</dbReference>
<dbReference type="InterPro" id="IPR023296">
    <property type="entry name" value="Glyco_hydro_beta-prop_sf"/>
</dbReference>
<evidence type="ECO:0000256" key="4">
    <source>
        <dbReference type="RuleBase" id="RU361187"/>
    </source>
</evidence>
<evidence type="ECO:0000313" key="6">
    <source>
        <dbReference type="EMBL" id="UOQ48907.1"/>
    </source>
</evidence>
<accession>A0ABY4EWW2</accession>
<dbReference type="RefSeq" id="WP_244720150.1">
    <property type="nucleotide sequence ID" value="NZ_CP095072.1"/>
</dbReference>
<evidence type="ECO:0000256" key="3">
    <source>
        <dbReference type="ARBA" id="ARBA00023295"/>
    </source>
</evidence>
<dbReference type="SUPFAM" id="SSF49899">
    <property type="entry name" value="Concanavalin A-like lectins/glucanases"/>
    <property type="match status" value="1"/>
</dbReference>
<gene>
    <name evidence="6" type="ORF">MUN88_01840</name>
</gene>
<dbReference type="InterPro" id="IPR051795">
    <property type="entry name" value="Glycosyl_Hydrlase_43"/>
</dbReference>
<evidence type="ECO:0000259" key="5">
    <source>
        <dbReference type="Pfam" id="PF17851"/>
    </source>
</evidence>
<dbReference type="Gene3D" id="2.115.10.20">
    <property type="entry name" value="Glycosyl hydrolase domain, family 43"/>
    <property type="match status" value="1"/>
</dbReference>
<proteinExistence type="inferred from homology"/>
<name>A0ABY4EWW2_9BACI</name>
<dbReference type="InterPro" id="IPR041542">
    <property type="entry name" value="GH43_C2"/>
</dbReference>
<evidence type="ECO:0000256" key="1">
    <source>
        <dbReference type="ARBA" id="ARBA00009865"/>
    </source>
</evidence>
<evidence type="ECO:0000313" key="7">
    <source>
        <dbReference type="Proteomes" id="UP000831782"/>
    </source>
</evidence>
<sequence>MQSITLHNPIFWSDVPDVDVIRVGDAFYMVSTSMHSMPGCPIMKSVNLRDWEIISYVYDTLEDNPAHRLQDQKGIYGQGQWATSLRFHNDTFYLCFSSNDMQQFYVYQSKDIENGPWTRSVIDGIYHDPALLFDNDSVYVIYGCGDIRITELNADLSDVKSDGIDQLLLKTPTENIGLRCEGCHAYKINGEYYLLFIEWPTDGNQRRRQVCYRSKKLLGEYQHKIILDDDMGYHNKGIAQGAIFDTPHGDWYAMLFQDHDAVGRIPCVLPVHWQEGWPMIGEDGKAPEKVEIPLPDDQVKPLVISDDFDYQENKLALNWQWNHNPNNSFWSVTEKQGVLRLKTDQLTKSVLTASNTLTQRTEGPKCSGSIRIHTSNMKVGDHAGLVALQNNFGTVGIYRETNDHFYMKTTVNDGNGQEKETMSLCCPVSEVYLKIVFDYEDSRDLASFYYSANGVDWRTVGEKLPMKYTLDHFMGYRVGIFYYATEEAGGSVDVDFFQYEKGIHVH</sequence>
<organism evidence="6 7">
    <name type="scientific">Gracilibacillus caseinilyticus</name>
    <dbReference type="NCBI Taxonomy" id="2932256"/>
    <lineage>
        <taxon>Bacteria</taxon>
        <taxon>Bacillati</taxon>
        <taxon>Bacillota</taxon>
        <taxon>Bacilli</taxon>
        <taxon>Bacillales</taxon>
        <taxon>Bacillaceae</taxon>
        <taxon>Gracilibacillus</taxon>
    </lineage>
</organism>
<dbReference type="InterPro" id="IPR013320">
    <property type="entry name" value="ConA-like_dom_sf"/>
</dbReference>
<evidence type="ECO:0000256" key="2">
    <source>
        <dbReference type="ARBA" id="ARBA00022801"/>
    </source>
</evidence>
<dbReference type="Pfam" id="PF04616">
    <property type="entry name" value="Glyco_hydro_43"/>
    <property type="match status" value="1"/>
</dbReference>
<keyword evidence="2 4" id="KW-0378">Hydrolase</keyword>
<keyword evidence="7" id="KW-1185">Reference proteome</keyword>
<feature type="domain" description="Beta-xylosidase C-terminal Concanavalin A-like" evidence="5">
    <location>
        <begin position="306"/>
        <end position="500"/>
    </location>
</feature>
<dbReference type="PANTHER" id="PTHR42812">
    <property type="entry name" value="BETA-XYLOSIDASE"/>
    <property type="match status" value="1"/>
</dbReference>
<reference evidence="6 7" key="1">
    <citation type="submission" date="2022-04" db="EMBL/GenBank/DDBJ databases">
        <title>Gracilibacillus sp. isolated from saltern.</title>
        <authorList>
            <person name="Won M."/>
            <person name="Lee C.-M."/>
            <person name="Woen H.-Y."/>
            <person name="Kwon S.-W."/>
        </authorList>
    </citation>
    <scope>NUCLEOTIDE SEQUENCE [LARGE SCALE GENOMIC DNA]</scope>
    <source>
        <strain evidence="6 7">SSWR10-1</strain>
    </source>
</reference>
<dbReference type="Gene3D" id="2.60.120.200">
    <property type="match status" value="1"/>
</dbReference>
<dbReference type="GO" id="GO:0016787">
    <property type="term" value="F:hydrolase activity"/>
    <property type="evidence" value="ECO:0007669"/>
    <property type="project" value="UniProtKB-KW"/>
</dbReference>
<keyword evidence="3 4" id="KW-0326">Glycosidase</keyword>
<protein>
    <submittedName>
        <fullName evidence="6">Glycoside hydrolase 43 family protein</fullName>
    </submittedName>
</protein>
<dbReference type="PANTHER" id="PTHR42812:SF15">
    <property type="entry name" value="HYDROLASE, PUTATIVE (AFU_ORTHOLOGUE AFUA_2G00930)-RELATED"/>
    <property type="match status" value="1"/>
</dbReference>